<dbReference type="PANTHER" id="PTHR43046:SF12">
    <property type="entry name" value="GDP-MANNOSE MANNOSYL HYDROLASE"/>
    <property type="match status" value="1"/>
</dbReference>
<accession>A0A1I1ZVK7</accession>
<evidence type="ECO:0000256" key="1">
    <source>
        <dbReference type="ARBA" id="ARBA00001946"/>
    </source>
</evidence>
<dbReference type="AlphaFoldDB" id="A0A1I1ZVK7"/>
<dbReference type="OrthoDB" id="9799092at2"/>
<dbReference type="PRINTS" id="PR00502">
    <property type="entry name" value="NUDIXFAMILY"/>
</dbReference>
<dbReference type="InterPro" id="IPR027417">
    <property type="entry name" value="P-loop_NTPase"/>
</dbReference>
<dbReference type="SUPFAM" id="SSF52540">
    <property type="entry name" value="P-loop containing nucleoside triphosphate hydrolases"/>
    <property type="match status" value="1"/>
</dbReference>
<dbReference type="PROSITE" id="PS51462">
    <property type="entry name" value="NUDIX"/>
    <property type="match status" value="1"/>
</dbReference>
<dbReference type="InterPro" id="IPR000086">
    <property type="entry name" value="NUDIX_hydrolase_dom"/>
</dbReference>
<evidence type="ECO:0000313" key="5">
    <source>
        <dbReference type="EMBL" id="SFE34663.1"/>
    </source>
</evidence>
<protein>
    <submittedName>
        <fullName evidence="5">ADP-ribose pyrophosphatase YjhB, NUDIX family</fullName>
    </submittedName>
</protein>
<dbReference type="Gene3D" id="3.40.50.300">
    <property type="entry name" value="P-loop containing nucleotide triphosphate hydrolases"/>
    <property type="match status" value="1"/>
</dbReference>
<dbReference type="SUPFAM" id="SSF55811">
    <property type="entry name" value="Nudix"/>
    <property type="match status" value="1"/>
</dbReference>
<dbReference type="STRING" id="68239.GCA_000745715_03897"/>
<keyword evidence="2" id="KW-0378">Hydrolase</keyword>
<dbReference type="Pfam" id="PF13671">
    <property type="entry name" value="AAA_33"/>
    <property type="match status" value="1"/>
</dbReference>
<proteinExistence type="predicted"/>
<evidence type="ECO:0000256" key="3">
    <source>
        <dbReference type="ARBA" id="ARBA00022842"/>
    </source>
</evidence>
<dbReference type="Gene3D" id="3.90.79.10">
    <property type="entry name" value="Nucleoside Triphosphate Pyrophosphohydrolase"/>
    <property type="match status" value="1"/>
</dbReference>
<dbReference type="PANTHER" id="PTHR43046">
    <property type="entry name" value="GDP-MANNOSE MANNOSYL HYDROLASE"/>
    <property type="match status" value="1"/>
</dbReference>
<dbReference type="Proteomes" id="UP000181942">
    <property type="component" value="Unassembled WGS sequence"/>
</dbReference>
<dbReference type="EMBL" id="FONR01000001">
    <property type="protein sequence ID" value="SFE34663.1"/>
    <property type="molecule type" value="Genomic_DNA"/>
</dbReference>
<dbReference type="RefSeq" id="WP_075025553.1">
    <property type="nucleotide sequence ID" value="NZ_FONR01000001.1"/>
</dbReference>
<name>A0A1I1ZVK7_9ACTN</name>
<reference evidence="5 6" key="1">
    <citation type="submission" date="2016-10" db="EMBL/GenBank/DDBJ databases">
        <authorList>
            <person name="de Groot N.N."/>
        </authorList>
    </citation>
    <scope>NUCLEOTIDE SEQUENCE [LARGE SCALE GENOMIC DNA]</scope>
    <source>
        <strain evidence="5 6">OK461</strain>
    </source>
</reference>
<dbReference type="CDD" id="cd18876">
    <property type="entry name" value="NUDIX_Hydrolase"/>
    <property type="match status" value="1"/>
</dbReference>
<evidence type="ECO:0000256" key="2">
    <source>
        <dbReference type="ARBA" id="ARBA00022801"/>
    </source>
</evidence>
<dbReference type="InterPro" id="IPR015797">
    <property type="entry name" value="NUDIX_hydrolase-like_dom_sf"/>
</dbReference>
<gene>
    <name evidence="5" type="ORF">SAMN02787118_101400</name>
</gene>
<dbReference type="GO" id="GO:0016787">
    <property type="term" value="F:hydrolase activity"/>
    <property type="evidence" value="ECO:0007669"/>
    <property type="project" value="UniProtKB-KW"/>
</dbReference>
<evidence type="ECO:0000313" key="6">
    <source>
        <dbReference type="Proteomes" id="UP000181942"/>
    </source>
</evidence>
<organism evidence="5 6">
    <name type="scientific">Streptomyces mirabilis</name>
    <dbReference type="NCBI Taxonomy" id="68239"/>
    <lineage>
        <taxon>Bacteria</taxon>
        <taxon>Bacillati</taxon>
        <taxon>Actinomycetota</taxon>
        <taxon>Actinomycetes</taxon>
        <taxon>Kitasatosporales</taxon>
        <taxon>Streptomycetaceae</taxon>
        <taxon>Streptomyces</taxon>
    </lineage>
</organism>
<comment type="cofactor">
    <cofactor evidence="1">
        <name>Mg(2+)</name>
        <dbReference type="ChEBI" id="CHEBI:18420"/>
    </cofactor>
</comment>
<dbReference type="InterPro" id="IPR020476">
    <property type="entry name" value="Nudix_hydrolase"/>
</dbReference>
<feature type="domain" description="Nudix hydrolase" evidence="4">
    <location>
        <begin position="199"/>
        <end position="329"/>
    </location>
</feature>
<dbReference type="Pfam" id="PF00293">
    <property type="entry name" value="NUDIX"/>
    <property type="match status" value="1"/>
</dbReference>
<keyword evidence="3" id="KW-0460">Magnesium</keyword>
<sequence length="346" mass="38024">MIVWINGAFGAGKTSTARELIDLIPNSTLFDPEVIGGELAHLLPAKRLAEVGDFQDLPIWRRLVVDTAAALLAELGGVLVVPMTLLRQEYRDEIFGGLASRRIEVRHVLLAPAETILRARIADREIPEDLPDGEIRVRQWSYDHIEPYRAALASWLTTDAHPVDTSALTPYDTAVRVAEAVRTGDASACDIVQTPEPTSETVAAGVLLFDEEDRVLLVDPTYKAGWEFPGGVVEPGEAPARAGMREVAEETGIRLEDVPGLLVVDWEPPAPPGYGGLRLLFDGGRLDSDEARRLLLPGPELRAWRFVTEREAADLLPPVRYERLRWALRARERGAALYLEAGVPLG</sequence>
<evidence type="ECO:0000259" key="4">
    <source>
        <dbReference type="PROSITE" id="PS51462"/>
    </source>
</evidence>